<feature type="non-terminal residue" evidence="10">
    <location>
        <position position="1"/>
    </location>
</feature>
<evidence type="ECO:0000256" key="5">
    <source>
        <dbReference type="ARBA" id="ARBA00022679"/>
    </source>
</evidence>
<evidence type="ECO:0000256" key="3">
    <source>
        <dbReference type="ARBA" id="ARBA00010118"/>
    </source>
</evidence>
<dbReference type="GO" id="GO:0006493">
    <property type="term" value="P:protein O-linked glycosylation"/>
    <property type="evidence" value="ECO:0007669"/>
    <property type="project" value="TreeGrafter"/>
</dbReference>
<feature type="signal peptide" evidence="8">
    <location>
        <begin position="1"/>
        <end position="20"/>
    </location>
</feature>
<keyword evidence="7" id="KW-0175">Coiled coil</keyword>
<dbReference type="PANTHER" id="PTHR12203">
    <property type="entry name" value="KDEL LYS-ASP-GLU-LEU CONTAINING - RELATED"/>
    <property type="match status" value="1"/>
</dbReference>
<comment type="caution">
    <text evidence="10">The sequence shown here is derived from an EMBL/GenBank/DDBJ whole genome shotgun (WGS) entry which is preliminary data.</text>
</comment>
<gene>
    <name evidence="10" type="ORF">G6Z75_0010300</name>
</gene>
<sequence>QNMLILVYIIYLTIFAGHLCEEQFCSADNEIKSCKENEVVHQNSLYTKETNERYKKYLVAIQNAEQNYKECNNTKYKCYKDVIVRNLRPFTKKGISKEMIEAAKTRGTFYQIIKGKLYREKDCMFPARCAGIEHFLLKIIGNLSDMDLVINTRDYPQSSEYFGNAIPVFSFSKTPQYYDIMYPAWAFWEGGPAISLYPRGLGRWDQHRKTLNKASLEISWEEKESKGFFRGSRTSSERDNLILLSRNKPHLVDAQYTKNQAWKSNEDTLHATPASEVSLESHCTYKYLFNFRGVAASFRHKHLFLCRSLVFHVSDEWMEFYYHAMKPWIHYIPVPKNADQQELKDLIEFARNNDDLAKKIAHRGRDFIWNNLRMSDIIHFWKQLLKSYSKLLAYNPVLKKDLINIRREL</sequence>
<evidence type="ECO:0000256" key="1">
    <source>
        <dbReference type="ARBA" id="ARBA00004319"/>
    </source>
</evidence>
<evidence type="ECO:0000313" key="11">
    <source>
        <dbReference type="Proteomes" id="UP000667349"/>
    </source>
</evidence>
<evidence type="ECO:0000256" key="2">
    <source>
        <dbReference type="ARBA" id="ARBA00004922"/>
    </source>
</evidence>
<feature type="chain" id="PRO_5032685442" evidence="8">
    <location>
        <begin position="21"/>
        <end position="409"/>
    </location>
</feature>
<dbReference type="Pfam" id="PF05686">
    <property type="entry name" value="Glyco_transf_90"/>
    <property type="match status" value="1"/>
</dbReference>
<evidence type="ECO:0000259" key="9">
    <source>
        <dbReference type="SMART" id="SM00672"/>
    </source>
</evidence>
<evidence type="ECO:0000313" key="10">
    <source>
        <dbReference type="EMBL" id="KAG5312242.1"/>
    </source>
</evidence>
<dbReference type="InterPro" id="IPR006598">
    <property type="entry name" value="CAP10"/>
</dbReference>
<evidence type="ECO:0000256" key="6">
    <source>
        <dbReference type="ARBA" id="ARBA00045690"/>
    </source>
</evidence>
<evidence type="ECO:0000256" key="4">
    <source>
        <dbReference type="ARBA" id="ARBA00022676"/>
    </source>
</evidence>
<comment type="function">
    <text evidence="6">Protein O-glucosyltransferase. Catalyzes the reaction that attaches glucose through an O-glycosidic linkage to a conserved serine residue found in the consensus sequence C-X-S-X-[PA]-C in epidermal growth factor-like repeats. Regulates Notch signaling by glucosylating Notch in the ER, glucosylation is required for the correct folding and cleavage of Notch.</text>
</comment>
<dbReference type="GO" id="GO:0035252">
    <property type="term" value="F:UDP-xylosyltransferase activity"/>
    <property type="evidence" value="ECO:0007669"/>
    <property type="project" value="TreeGrafter"/>
</dbReference>
<protein>
    <submittedName>
        <fullName evidence="10">RUMI glucosyltransferase</fullName>
    </submittedName>
</protein>
<dbReference type="SMART" id="SM00672">
    <property type="entry name" value="CAP10"/>
    <property type="match status" value="1"/>
</dbReference>
<dbReference type="GO" id="GO:0035251">
    <property type="term" value="F:UDP-glucosyltransferase activity"/>
    <property type="evidence" value="ECO:0007669"/>
    <property type="project" value="TreeGrafter"/>
</dbReference>
<dbReference type="InterPro" id="IPR051091">
    <property type="entry name" value="O-Glucosyltr/Glycosyltrsf_90"/>
</dbReference>
<comment type="pathway">
    <text evidence="2">Protein modification; protein glycosylation.</text>
</comment>
<comment type="subcellular location">
    <subcellularLocation>
        <location evidence="1">Endoplasmic reticulum lumen</location>
    </subcellularLocation>
</comment>
<feature type="domain" description="Glycosyl transferase CAP10" evidence="9">
    <location>
        <begin position="142"/>
        <end position="395"/>
    </location>
</feature>
<keyword evidence="8" id="KW-0732">Signal</keyword>
<dbReference type="PANTHER" id="PTHR12203:SF35">
    <property type="entry name" value="PROTEIN O-GLUCOSYLTRANSFERASE 1"/>
    <property type="match status" value="1"/>
</dbReference>
<keyword evidence="4" id="KW-0328">Glycosyltransferase</keyword>
<dbReference type="AlphaFoldDB" id="A0A836EV74"/>
<comment type="similarity">
    <text evidence="3">Belongs to the glycosyltransferase 90 family.</text>
</comment>
<feature type="coiled-coil region" evidence="7">
    <location>
        <begin position="47"/>
        <end position="74"/>
    </location>
</feature>
<keyword evidence="11" id="KW-1185">Reference proteome</keyword>
<organism evidence="10 11">
    <name type="scientific">Acromyrmex insinuator</name>
    <dbReference type="NCBI Taxonomy" id="230686"/>
    <lineage>
        <taxon>Eukaryota</taxon>
        <taxon>Metazoa</taxon>
        <taxon>Ecdysozoa</taxon>
        <taxon>Arthropoda</taxon>
        <taxon>Hexapoda</taxon>
        <taxon>Insecta</taxon>
        <taxon>Pterygota</taxon>
        <taxon>Neoptera</taxon>
        <taxon>Endopterygota</taxon>
        <taxon>Hymenoptera</taxon>
        <taxon>Apocrita</taxon>
        <taxon>Aculeata</taxon>
        <taxon>Formicoidea</taxon>
        <taxon>Formicidae</taxon>
        <taxon>Myrmicinae</taxon>
        <taxon>Acromyrmex</taxon>
    </lineage>
</organism>
<dbReference type="EMBL" id="JAANHZ010000333">
    <property type="protein sequence ID" value="KAG5312242.1"/>
    <property type="molecule type" value="Genomic_DNA"/>
</dbReference>
<dbReference type="GO" id="GO:0005788">
    <property type="term" value="C:endoplasmic reticulum lumen"/>
    <property type="evidence" value="ECO:0007669"/>
    <property type="project" value="UniProtKB-SubCell"/>
</dbReference>
<dbReference type="Proteomes" id="UP000667349">
    <property type="component" value="Unassembled WGS sequence"/>
</dbReference>
<evidence type="ECO:0000256" key="8">
    <source>
        <dbReference type="SAM" id="SignalP"/>
    </source>
</evidence>
<proteinExistence type="inferred from homology"/>
<accession>A0A836EV74</accession>
<reference evidence="10" key="1">
    <citation type="submission" date="2020-02" db="EMBL/GenBank/DDBJ databases">
        <title>Relaxed selection underlies rapid genomic changes in the transitions from sociality to social parasitism in ants.</title>
        <authorList>
            <person name="Bi X."/>
        </authorList>
    </citation>
    <scope>NUCLEOTIDE SEQUENCE</scope>
    <source>
        <strain evidence="10">BGI-DK2013a</strain>
        <tissue evidence="10">Whole body</tissue>
    </source>
</reference>
<dbReference type="GO" id="GO:0045747">
    <property type="term" value="P:positive regulation of Notch signaling pathway"/>
    <property type="evidence" value="ECO:0007669"/>
    <property type="project" value="TreeGrafter"/>
</dbReference>
<name>A0A836EV74_9HYME</name>
<evidence type="ECO:0000256" key="7">
    <source>
        <dbReference type="SAM" id="Coils"/>
    </source>
</evidence>
<feature type="non-terminal residue" evidence="10">
    <location>
        <position position="409"/>
    </location>
</feature>
<keyword evidence="5 10" id="KW-0808">Transferase</keyword>